<evidence type="ECO:0000256" key="1">
    <source>
        <dbReference type="SAM" id="MobiDB-lite"/>
    </source>
</evidence>
<dbReference type="InterPro" id="IPR012338">
    <property type="entry name" value="Beta-lactam/transpept-like"/>
</dbReference>
<dbReference type="Gene3D" id="3.40.710.10">
    <property type="entry name" value="DD-peptidase/beta-lactamase superfamily"/>
    <property type="match status" value="1"/>
</dbReference>
<evidence type="ECO:0008006" key="4">
    <source>
        <dbReference type="Google" id="ProtNLM"/>
    </source>
</evidence>
<protein>
    <recommendedName>
        <fullName evidence="4">Secreted protein</fullName>
    </recommendedName>
</protein>
<gene>
    <name evidence="2" type="ORF">CJEDD_03590</name>
</gene>
<proteinExistence type="predicted"/>
<dbReference type="SUPFAM" id="SSF56601">
    <property type="entry name" value="beta-lactamase/transpeptidase-like"/>
    <property type="match status" value="1"/>
</dbReference>
<accession>A0ABY7UI24</accession>
<name>A0ABY7UI24_9CORY</name>
<evidence type="ECO:0000313" key="2">
    <source>
        <dbReference type="EMBL" id="WCZ38334.1"/>
    </source>
</evidence>
<reference evidence="2 3" key="1">
    <citation type="submission" date="2020-10" db="EMBL/GenBank/DDBJ databases">
        <title>Complete genome sequence of Corynebacterium jeddahense DSM 45997, type strain of Corynebacterium jeddahense.</title>
        <authorList>
            <person name="Busche T."/>
            <person name="Kalinowski J."/>
            <person name="Ruckert C."/>
        </authorList>
    </citation>
    <scope>NUCLEOTIDE SEQUENCE [LARGE SCALE GENOMIC DNA]</scope>
    <source>
        <strain evidence="2 3">DSM 45997</strain>
    </source>
</reference>
<evidence type="ECO:0000313" key="3">
    <source>
        <dbReference type="Proteomes" id="UP001218071"/>
    </source>
</evidence>
<feature type="region of interest" description="Disordered" evidence="1">
    <location>
        <begin position="23"/>
        <end position="52"/>
    </location>
</feature>
<feature type="compositionally biased region" description="Pro residues" evidence="1">
    <location>
        <begin position="32"/>
        <end position="48"/>
    </location>
</feature>
<keyword evidence="3" id="KW-1185">Reference proteome</keyword>
<sequence length="283" mass="27876">MLACATLALAGCGTDEAPTPVTVTSTSYIPPAQAPAPPPAAPPAPPSPVDATDAQSLLDATVADTVASFGGQLGAATLAEAGPIAAGFTDASPAWSTIKVPIAVATMRTHPELADSVRAAITLSDNNAAELMFATVGPEPVDTVLAEAGLDAAVNTVKVRPEFSTFGQTALGVADEAALADHLACLAGAADVLSLMGQVDASQAYGLGSVGALFKGGWGPDAAGMYQVRQLGLMPRGDGTFAPVALTALPADGSYATGQAMLNAAAQQLAANAVALPVASCQP</sequence>
<organism evidence="2 3">
    <name type="scientific">Corynebacterium jeddahense</name>
    <dbReference type="NCBI Taxonomy" id="1414719"/>
    <lineage>
        <taxon>Bacteria</taxon>
        <taxon>Bacillati</taxon>
        <taxon>Actinomycetota</taxon>
        <taxon>Actinomycetes</taxon>
        <taxon>Mycobacteriales</taxon>
        <taxon>Corynebacteriaceae</taxon>
        <taxon>Corynebacterium</taxon>
    </lineage>
</organism>
<dbReference type="Proteomes" id="UP001218071">
    <property type="component" value="Chromosome"/>
</dbReference>
<dbReference type="EMBL" id="CP063194">
    <property type="protein sequence ID" value="WCZ38334.1"/>
    <property type="molecule type" value="Genomic_DNA"/>
</dbReference>